<evidence type="ECO:0000313" key="3">
    <source>
        <dbReference type="Proteomes" id="UP000295543"/>
    </source>
</evidence>
<feature type="signal peptide" evidence="1">
    <location>
        <begin position="1"/>
        <end position="20"/>
    </location>
</feature>
<keyword evidence="3" id="KW-1185">Reference proteome</keyword>
<feature type="chain" id="PRO_5020240255" evidence="1">
    <location>
        <begin position="21"/>
        <end position="300"/>
    </location>
</feature>
<sequence>MKGSVLWLAAVMAPSIGLQAAEPMSGAASATASDLLGTWQACGNARIDARDTNPRGVENFKLVFRPDATVELRPADATGPARSEFGRFEPVEDGVRLLVRDRELGVLRQRNRDERVLTRDDRDGLLVCRLGDVAVADRRLQPRSVAFYRSVAFDAPGIAQNLEARRPPVGALLGTWELARVIVRDPAHAWFGSNPYGWGHLRIAFDGAQLCFATLAPEASAVDRGCVPAQVQGLRVRADADPGGMLTPWLAGEVSVDDDGVMRVPRRVYDEEYVWLGPDDLTRAPLEGRITLVTFSDERD</sequence>
<accession>A0A4V3ANY0</accession>
<gene>
    <name evidence="2" type="ORF">E2F49_05205</name>
</gene>
<evidence type="ECO:0000256" key="1">
    <source>
        <dbReference type="SAM" id="SignalP"/>
    </source>
</evidence>
<keyword evidence="1" id="KW-0732">Signal</keyword>
<reference evidence="2 3" key="1">
    <citation type="submission" date="2019-03" db="EMBL/GenBank/DDBJ databases">
        <title>Luteimonas zhaokaii sp.nov., isolated from the rectal contents of Plateau pika in Yushu, Qinghai Province, China.</title>
        <authorList>
            <person name="Zhang G."/>
        </authorList>
    </citation>
    <scope>NUCLEOTIDE SEQUENCE [LARGE SCALE GENOMIC DNA]</scope>
    <source>
        <strain evidence="2 3">THG-MD21</strain>
    </source>
</reference>
<organism evidence="2 3">
    <name type="scientific">Luteimonas terrae</name>
    <dbReference type="NCBI Taxonomy" id="1530191"/>
    <lineage>
        <taxon>Bacteria</taxon>
        <taxon>Pseudomonadati</taxon>
        <taxon>Pseudomonadota</taxon>
        <taxon>Gammaproteobacteria</taxon>
        <taxon>Lysobacterales</taxon>
        <taxon>Lysobacteraceae</taxon>
        <taxon>Luteimonas</taxon>
    </lineage>
</organism>
<comment type="caution">
    <text evidence="2">The sequence shown here is derived from an EMBL/GenBank/DDBJ whole genome shotgun (WGS) entry which is preliminary data.</text>
</comment>
<dbReference type="AlphaFoldDB" id="A0A4V3ANY0"/>
<evidence type="ECO:0000313" key="2">
    <source>
        <dbReference type="EMBL" id="TDK33422.1"/>
    </source>
</evidence>
<proteinExistence type="predicted"/>
<dbReference type="RefSeq" id="WP_055248648.1">
    <property type="nucleotide sequence ID" value="NZ_SMTG01000002.1"/>
</dbReference>
<name>A0A4V3ANY0_9GAMM</name>
<protein>
    <submittedName>
        <fullName evidence="2">Uncharacterized protein</fullName>
    </submittedName>
</protein>
<dbReference type="Proteomes" id="UP000295543">
    <property type="component" value="Unassembled WGS sequence"/>
</dbReference>
<dbReference type="EMBL" id="SMTG01000002">
    <property type="protein sequence ID" value="TDK33422.1"/>
    <property type="molecule type" value="Genomic_DNA"/>
</dbReference>